<dbReference type="KEGG" id="naci:NUH88_04130"/>
<organism evidence="1 2">
    <name type="scientific">Nisaea acidiphila</name>
    <dbReference type="NCBI Taxonomy" id="1862145"/>
    <lineage>
        <taxon>Bacteria</taxon>
        <taxon>Pseudomonadati</taxon>
        <taxon>Pseudomonadota</taxon>
        <taxon>Alphaproteobacteria</taxon>
        <taxon>Rhodospirillales</taxon>
        <taxon>Thalassobaculaceae</taxon>
        <taxon>Nisaea</taxon>
    </lineage>
</organism>
<evidence type="ECO:0000313" key="2">
    <source>
        <dbReference type="Proteomes" id="UP001060336"/>
    </source>
</evidence>
<accession>A0A9J7AVR1</accession>
<dbReference type="EMBL" id="CP102480">
    <property type="protein sequence ID" value="UUX50890.1"/>
    <property type="molecule type" value="Genomic_DNA"/>
</dbReference>
<dbReference type="AlphaFoldDB" id="A0A9J7AVR1"/>
<dbReference type="Proteomes" id="UP001060336">
    <property type="component" value="Chromosome"/>
</dbReference>
<gene>
    <name evidence="1" type="ORF">NUH88_04130</name>
</gene>
<reference evidence="1" key="1">
    <citation type="submission" date="2022-08" db="EMBL/GenBank/DDBJ databases">
        <title>Nisaea acidiphila sp. nov., isolated from a marine algal debris and emended description of the genus Nisaea Urios et al. 2008.</title>
        <authorList>
            <person name="Kwon K."/>
        </authorList>
    </citation>
    <scope>NUCLEOTIDE SEQUENCE</scope>
    <source>
        <strain evidence="1">MEBiC11861</strain>
    </source>
</reference>
<protein>
    <submittedName>
        <fullName evidence="1">Uncharacterized protein</fullName>
    </submittedName>
</protein>
<sequence length="320" mass="36644">MARPKNPAEENERQVRVRAVADDERSGRFKTGDVFEMPFAKALLQMQLGKVEPVIEISDRRATVPEAGCTLEEAYRGHMRSYPEIAEAIDTTARTVGGLKFGLRYCRHLPKWPKLKPPTSKGPSEWDWREAARNGESYPKMRRRLGQAIPSLEVQFEDAMHEYRLQHARHRFFKLLSDDGLRAEGIPEDKRYEATTIAIPSQWWSWDIAVNIKKGEIHEILSDGKGTKRAWVAVQIFPPIKRRQTGRKQGGRPSSKTLIMKQFERRKSEGKVLPTLSEEAEELESWLANHHPDEPQATAKTIAAHIRAAYRAFQPEESKA</sequence>
<proteinExistence type="predicted"/>
<keyword evidence="2" id="KW-1185">Reference proteome</keyword>
<name>A0A9J7AVR1_9PROT</name>
<dbReference type="RefSeq" id="WP_257770138.1">
    <property type="nucleotide sequence ID" value="NZ_CP102480.1"/>
</dbReference>
<evidence type="ECO:0000313" key="1">
    <source>
        <dbReference type="EMBL" id="UUX50890.1"/>
    </source>
</evidence>